<dbReference type="Gene3D" id="3.40.50.450">
    <property type="match status" value="1"/>
</dbReference>
<dbReference type="InterPro" id="IPR057666">
    <property type="entry name" value="DrpA_SLOG"/>
</dbReference>
<dbReference type="Pfam" id="PF02481">
    <property type="entry name" value="DNA_processg_A"/>
    <property type="match status" value="1"/>
</dbReference>
<name>A0A1M5BIB2_9FIRM</name>
<dbReference type="PANTHER" id="PTHR43022">
    <property type="entry name" value="PROTEIN SMF"/>
    <property type="match status" value="1"/>
</dbReference>
<accession>A0A1M5BIB2</accession>
<dbReference type="InterPro" id="IPR036388">
    <property type="entry name" value="WH-like_DNA-bd_sf"/>
</dbReference>
<keyword evidence="5" id="KW-1185">Reference proteome</keyword>
<dbReference type="NCBIfam" id="TIGR00732">
    <property type="entry name" value="dprA"/>
    <property type="match status" value="1"/>
</dbReference>
<protein>
    <submittedName>
        <fullName evidence="4">DNA processing protein</fullName>
    </submittedName>
</protein>
<dbReference type="GO" id="GO:0009294">
    <property type="term" value="P:DNA-mediated transformation"/>
    <property type="evidence" value="ECO:0007669"/>
    <property type="project" value="InterPro"/>
</dbReference>
<dbReference type="EMBL" id="FQUW01000028">
    <property type="protein sequence ID" value="SHF41952.1"/>
    <property type="molecule type" value="Genomic_DNA"/>
</dbReference>
<evidence type="ECO:0000313" key="4">
    <source>
        <dbReference type="EMBL" id="SHF41952.1"/>
    </source>
</evidence>
<dbReference type="PANTHER" id="PTHR43022:SF1">
    <property type="entry name" value="PROTEIN SMF"/>
    <property type="match status" value="1"/>
</dbReference>
<feature type="domain" description="DprA winged helix" evidence="3">
    <location>
        <begin position="299"/>
        <end position="356"/>
    </location>
</feature>
<dbReference type="AlphaFoldDB" id="A0A1M5BIB2"/>
<evidence type="ECO:0000256" key="1">
    <source>
        <dbReference type="ARBA" id="ARBA00006525"/>
    </source>
</evidence>
<comment type="similarity">
    <text evidence="1">Belongs to the DprA/Smf family.</text>
</comment>
<dbReference type="SUPFAM" id="SSF102405">
    <property type="entry name" value="MCP/YpsA-like"/>
    <property type="match status" value="1"/>
</dbReference>
<evidence type="ECO:0000313" key="5">
    <source>
        <dbReference type="Proteomes" id="UP000184196"/>
    </source>
</evidence>
<gene>
    <name evidence="4" type="ORF">SAMN02745218_02212</name>
</gene>
<dbReference type="Gene3D" id="1.10.10.10">
    <property type="entry name" value="Winged helix-like DNA-binding domain superfamily/Winged helix DNA-binding domain"/>
    <property type="match status" value="1"/>
</dbReference>
<feature type="domain" description="Smf/DprA SLOG" evidence="2">
    <location>
        <begin position="78"/>
        <end position="287"/>
    </location>
</feature>
<reference evidence="5" key="1">
    <citation type="submission" date="2016-11" db="EMBL/GenBank/DDBJ databases">
        <authorList>
            <person name="Varghese N."/>
            <person name="Submissions S."/>
        </authorList>
    </citation>
    <scope>NUCLEOTIDE SEQUENCE [LARGE SCALE GENOMIC DNA]</scope>
    <source>
        <strain evidence="5">DSM 11792</strain>
    </source>
</reference>
<dbReference type="InterPro" id="IPR041614">
    <property type="entry name" value="DprA_WH"/>
</dbReference>
<dbReference type="RefSeq" id="WP_073166237.1">
    <property type="nucleotide sequence ID" value="NZ_FQUW01000028.1"/>
</dbReference>
<organism evidence="4 5">
    <name type="scientific">Desulfofundulus australicus DSM 11792</name>
    <dbReference type="NCBI Taxonomy" id="1121425"/>
    <lineage>
        <taxon>Bacteria</taxon>
        <taxon>Bacillati</taxon>
        <taxon>Bacillota</taxon>
        <taxon>Clostridia</taxon>
        <taxon>Eubacteriales</taxon>
        <taxon>Peptococcaceae</taxon>
        <taxon>Desulfofundulus</taxon>
    </lineage>
</organism>
<dbReference type="Pfam" id="PF17782">
    <property type="entry name" value="WHD_DprA"/>
    <property type="match status" value="1"/>
</dbReference>
<proteinExistence type="inferred from homology"/>
<sequence>MEGKIYWLGWQYLLPGGARYVWSLVKKFGSPGAAWAASGEELVTRGGLEPGMAGSLVHRRAELNLREELARLQEQDIKYVTIEDGEYPRLLRNIFDPPPALFVRGSLSRLGEQAVAVVGSRRPTPYGLAVAEKLGEELARAGLAVVSGMARGIDSAAHRGALAAGGMTVAVLGCGVDVVYPRENRRLMEEIIRSGAVVSEFPPGSPPEAWHFPVRNRIISGLSRATVVVEAAEKSGALITADLALEQGREVMAVPGPVTSPQSRGPNQLIKQGARLVEGAEDILEELGMTCLFPAGERQSPALPRLTADEEAVYGTLSTEPLPVDVVVEKTGLAVQQVLSALMFLEVKGLVRQFPGRLYARSGRSLRF</sequence>
<dbReference type="Proteomes" id="UP000184196">
    <property type="component" value="Unassembled WGS sequence"/>
</dbReference>
<dbReference type="InterPro" id="IPR003488">
    <property type="entry name" value="DprA"/>
</dbReference>
<evidence type="ECO:0000259" key="3">
    <source>
        <dbReference type="Pfam" id="PF17782"/>
    </source>
</evidence>
<evidence type="ECO:0000259" key="2">
    <source>
        <dbReference type="Pfam" id="PF02481"/>
    </source>
</evidence>